<keyword evidence="1" id="KW-1133">Transmembrane helix</keyword>
<dbReference type="SUPFAM" id="SSF54909">
    <property type="entry name" value="Dimeric alpha+beta barrel"/>
    <property type="match status" value="1"/>
</dbReference>
<dbReference type="GO" id="GO:0004497">
    <property type="term" value="F:monooxygenase activity"/>
    <property type="evidence" value="ECO:0007669"/>
    <property type="project" value="UniProtKB-KW"/>
</dbReference>
<evidence type="ECO:0000313" key="3">
    <source>
        <dbReference type="EMBL" id="QHO68837.1"/>
    </source>
</evidence>
<accession>A0A7L5AF98</accession>
<dbReference type="Gene3D" id="3.30.70.100">
    <property type="match status" value="1"/>
</dbReference>
<reference evidence="3 4" key="1">
    <citation type="submission" date="2016-09" db="EMBL/GenBank/DDBJ databases">
        <title>Complete genome sequence of microbes from the polar regions.</title>
        <authorList>
            <person name="Liao L."/>
            <person name="Chen B."/>
        </authorList>
    </citation>
    <scope>NUCLEOTIDE SEQUENCE [LARGE SCALE GENOMIC DNA]</scope>
    <source>
        <strain evidence="3 4">ZS314</strain>
    </source>
</reference>
<sequence length="206" mass="23207">MSAPQAGFQSSSPVTVSITRNVDPDRVPDVTRWVQAGVRLASTWPGFLGSGWVRTSADSREWHMLYRFQDAATLADWDTSAQRAEWLETGTGLVEDRQVRRRTGIEGWFDTPTAATDLRATHDGASEVAPPRWKQAISIWLGFFPVNLAFTLLVVAFVPGWDDLWTLTKVLITTVVLTPIMAYWVLPLVTRMLRPWLTAPARRRRA</sequence>
<dbReference type="PANTHER" id="PTHR40057:SF1">
    <property type="entry name" value="SLR1162 PROTEIN"/>
    <property type="match status" value="1"/>
</dbReference>
<evidence type="ECO:0000313" key="4">
    <source>
        <dbReference type="Proteomes" id="UP000464507"/>
    </source>
</evidence>
<keyword evidence="3" id="KW-0503">Monooxygenase</keyword>
<keyword evidence="1" id="KW-0472">Membrane</keyword>
<dbReference type="EMBL" id="CP017146">
    <property type="protein sequence ID" value="QHO68837.1"/>
    <property type="molecule type" value="Genomic_DNA"/>
</dbReference>
<name>A0A7L5AF98_9MICO</name>
<dbReference type="PANTHER" id="PTHR40057">
    <property type="entry name" value="SLR1162 PROTEIN"/>
    <property type="match status" value="1"/>
</dbReference>
<protein>
    <submittedName>
        <fullName evidence="3">Antibiotic biosynthesis monooxygenase</fullName>
    </submittedName>
</protein>
<keyword evidence="3" id="KW-0560">Oxidoreductase</keyword>
<feature type="transmembrane region" description="Helical" evidence="1">
    <location>
        <begin position="164"/>
        <end position="186"/>
    </location>
</feature>
<evidence type="ECO:0000259" key="2">
    <source>
        <dbReference type="Pfam" id="PF03992"/>
    </source>
</evidence>
<dbReference type="Proteomes" id="UP000464507">
    <property type="component" value="Chromosome"/>
</dbReference>
<feature type="domain" description="ABM" evidence="2">
    <location>
        <begin position="13"/>
        <end position="87"/>
    </location>
</feature>
<dbReference type="OrthoDB" id="6986893at2"/>
<organism evidence="3 4">
    <name type="scientific">Marisediminicola antarctica</name>
    <dbReference type="NCBI Taxonomy" id="674079"/>
    <lineage>
        <taxon>Bacteria</taxon>
        <taxon>Bacillati</taxon>
        <taxon>Actinomycetota</taxon>
        <taxon>Actinomycetes</taxon>
        <taxon>Micrococcales</taxon>
        <taxon>Microbacteriaceae</taxon>
        <taxon>Marisediminicola</taxon>
    </lineage>
</organism>
<dbReference type="InterPro" id="IPR038762">
    <property type="entry name" value="ABM_predict"/>
</dbReference>
<proteinExistence type="predicted"/>
<dbReference type="Pfam" id="PF03992">
    <property type="entry name" value="ABM"/>
    <property type="match status" value="1"/>
</dbReference>
<dbReference type="RefSeq" id="WP_161885198.1">
    <property type="nucleotide sequence ID" value="NZ_CP017146.1"/>
</dbReference>
<dbReference type="KEGG" id="mant:BHD05_03465"/>
<keyword evidence="1" id="KW-0812">Transmembrane</keyword>
<dbReference type="InterPro" id="IPR011008">
    <property type="entry name" value="Dimeric_a/b-barrel"/>
</dbReference>
<dbReference type="AlphaFoldDB" id="A0A7L5AF98"/>
<evidence type="ECO:0000256" key="1">
    <source>
        <dbReference type="SAM" id="Phobius"/>
    </source>
</evidence>
<keyword evidence="4" id="KW-1185">Reference proteome</keyword>
<gene>
    <name evidence="3" type="ORF">BHD05_03465</name>
</gene>
<dbReference type="InterPro" id="IPR007138">
    <property type="entry name" value="ABM_dom"/>
</dbReference>
<feature type="transmembrane region" description="Helical" evidence="1">
    <location>
        <begin position="139"/>
        <end position="158"/>
    </location>
</feature>